<protein>
    <submittedName>
        <fullName evidence="2">Uncharacterized protein</fullName>
    </submittedName>
</protein>
<proteinExistence type="predicted"/>
<accession>A0A8S1AJE8</accession>
<feature type="region of interest" description="Disordered" evidence="1">
    <location>
        <begin position="28"/>
        <end position="78"/>
    </location>
</feature>
<feature type="compositionally biased region" description="Basic residues" evidence="1">
    <location>
        <begin position="37"/>
        <end position="48"/>
    </location>
</feature>
<comment type="caution">
    <text evidence="2">The sequence shown here is derived from an EMBL/GenBank/DDBJ whole genome shotgun (WGS) entry which is preliminary data.</text>
</comment>
<evidence type="ECO:0000313" key="3">
    <source>
        <dbReference type="Proteomes" id="UP000494106"/>
    </source>
</evidence>
<reference evidence="2 3" key="1">
    <citation type="submission" date="2020-04" db="EMBL/GenBank/DDBJ databases">
        <authorList>
            <person name="Wallbank WR R."/>
            <person name="Pardo Diaz C."/>
            <person name="Kozak K."/>
            <person name="Martin S."/>
            <person name="Jiggins C."/>
            <person name="Moest M."/>
            <person name="Warren A I."/>
            <person name="Byers J.R.P. K."/>
            <person name="Montejo-Kovacevich G."/>
            <person name="Yen C E."/>
        </authorList>
    </citation>
    <scope>NUCLEOTIDE SEQUENCE [LARGE SCALE GENOMIC DNA]</scope>
</reference>
<sequence>MCTPLEFSQYRNKDTWTPTLKVSIGNAVKRKEVLNTRRAKKKKKRKHRERDSKYESSDTDPSDISASSDYERNPGNPFTIHRNKYKQNWLWNHFMDGDHMNVNPFGPPFANMGPSGVDLFFGRKWWYYNQRRYNAFNQGQNSLILGAPGLPSHLPEAEPLLPGHTLIRPALGMLKSAVKFPHRDWEGGAGVYGNINNLGIT</sequence>
<evidence type="ECO:0000256" key="1">
    <source>
        <dbReference type="SAM" id="MobiDB-lite"/>
    </source>
</evidence>
<evidence type="ECO:0000313" key="2">
    <source>
        <dbReference type="EMBL" id="CAB3245390.1"/>
    </source>
</evidence>
<dbReference type="OrthoDB" id="7484933at2759"/>
<dbReference type="AlphaFoldDB" id="A0A8S1AJE8"/>
<dbReference type="EMBL" id="CADEBC010000524">
    <property type="protein sequence ID" value="CAB3245390.1"/>
    <property type="molecule type" value="Genomic_DNA"/>
</dbReference>
<keyword evidence="3" id="KW-1185">Reference proteome</keyword>
<organism evidence="2 3">
    <name type="scientific">Arctia plantaginis</name>
    <name type="common">Wood tiger moth</name>
    <name type="synonym">Phalaena plantaginis</name>
    <dbReference type="NCBI Taxonomy" id="874455"/>
    <lineage>
        <taxon>Eukaryota</taxon>
        <taxon>Metazoa</taxon>
        <taxon>Ecdysozoa</taxon>
        <taxon>Arthropoda</taxon>
        <taxon>Hexapoda</taxon>
        <taxon>Insecta</taxon>
        <taxon>Pterygota</taxon>
        <taxon>Neoptera</taxon>
        <taxon>Endopterygota</taxon>
        <taxon>Lepidoptera</taxon>
        <taxon>Glossata</taxon>
        <taxon>Ditrysia</taxon>
        <taxon>Noctuoidea</taxon>
        <taxon>Erebidae</taxon>
        <taxon>Arctiinae</taxon>
        <taxon>Arctia</taxon>
    </lineage>
</organism>
<dbReference type="Proteomes" id="UP000494106">
    <property type="component" value="Unassembled WGS sequence"/>
</dbReference>
<name>A0A8S1AJE8_ARCPL</name>
<gene>
    <name evidence="2" type="ORF">APLA_LOCUS10445</name>
</gene>